<evidence type="ECO:0000313" key="2">
    <source>
        <dbReference type="Proteomes" id="UP001162131"/>
    </source>
</evidence>
<organism evidence="1 2">
    <name type="scientific">Blepharisma stoltei</name>
    <dbReference type="NCBI Taxonomy" id="1481888"/>
    <lineage>
        <taxon>Eukaryota</taxon>
        <taxon>Sar</taxon>
        <taxon>Alveolata</taxon>
        <taxon>Ciliophora</taxon>
        <taxon>Postciliodesmatophora</taxon>
        <taxon>Heterotrichea</taxon>
        <taxon>Heterotrichida</taxon>
        <taxon>Blepharismidae</taxon>
        <taxon>Blepharisma</taxon>
    </lineage>
</organism>
<accession>A0AAU9JT83</accession>
<comment type="caution">
    <text evidence="1">The sequence shown here is derived from an EMBL/GenBank/DDBJ whole genome shotgun (WGS) entry which is preliminary data.</text>
</comment>
<dbReference type="Proteomes" id="UP001162131">
    <property type="component" value="Unassembled WGS sequence"/>
</dbReference>
<sequence>MRKNTSKKFHASKPSDGSYDLLERLSQTKAELASIFATNSQTPKPVIKTNKSKERKLTNAASEPIFPPISIHRNPLSLYTERDMKQKERKRWIPEHKTKLRQWAVHKNITYRRFNWERAEKYLENKYSLEFLTPH</sequence>
<keyword evidence="2" id="KW-1185">Reference proteome</keyword>
<proteinExistence type="predicted"/>
<gene>
    <name evidence="1" type="ORF">BSTOLATCC_MIC51056</name>
</gene>
<dbReference type="EMBL" id="CAJZBQ010000051">
    <property type="protein sequence ID" value="CAG9330468.1"/>
    <property type="molecule type" value="Genomic_DNA"/>
</dbReference>
<dbReference type="AlphaFoldDB" id="A0AAU9JT83"/>
<name>A0AAU9JT83_9CILI</name>
<reference evidence="1" key="1">
    <citation type="submission" date="2021-09" db="EMBL/GenBank/DDBJ databases">
        <authorList>
            <consortium name="AG Swart"/>
            <person name="Singh M."/>
            <person name="Singh A."/>
            <person name="Seah K."/>
            <person name="Emmerich C."/>
        </authorList>
    </citation>
    <scope>NUCLEOTIDE SEQUENCE</scope>
    <source>
        <strain evidence="1">ATCC30299</strain>
    </source>
</reference>
<evidence type="ECO:0000313" key="1">
    <source>
        <dbReference type="EMBL" id="CAG9330468.1"/>
    </source>
</evidence>
<protein>
    <submittedName>
        <fullName evidence="1">Uncharacterized protein</fullName>
    </submittedName>
</protein>